<dbReference type="InterPro" id="IPR036259">
    <property type="entry name" value="MFS_trans_sf"/>
</dbReference>
<name>A0AAW1CGC9_9HEMI</name>
<evidence type="ECO:0000256" key="2">
    <source>
        <dbReference type="ARBA" id="ARBA00022692"/>
    </source>
</evidence>
<dbReference type="InterPro" id="IPR011701">
    <property type="entry name" value="MFS"/>
</dbReference>
<evidence type="ECO:0000313" key="6">
    <source>
        <dbReference type="EMBL" id="KAK9497833.1"/>
    </source>
</evidence>
<feature type="transmembrane region" description="Helical" evidence="5">
    <location>
        <begin position="192"/>
        <end position="213"/>
    </location>
</feature>
<keyword evidence="3 5" id="KW-1133">Transmembrane helix</keyword>
<keyword evidence="2 5" id="KW-0812">Transmembrane</keyword>
<dbReference type="EMBL" id="JAPXFL010000013">
    <property type="protein sequence ID" value="KAK9497833.1"/>
    <property type="molecule type" value="Genomic_DNA"/>
</dbReference>
<dbReference type="Gene3D" id="1.20.1250.20">
    <property type="entry name" value="MFS general substrate transporter like domains"/>
    <property type="match status" value="1"/>
</dbReference>
<dbReference type="GO" id="GO:0022857">
    <property type="term" value="F:transmembrane transporter activity"/>
    <property type="evidence" value="ECO:0007669"/>
    <property type="project" value="InterPro"/>
</dbReference>
<comment type="subcellular location">
    <subcellularLocation>
        <location evidence="1">Membrane</location>
        <topology evidence="1">Multi-pass membrane protein</topology>
    </subcellularLocation>
</comment>
<dbReference type="Pfam" id="PF07690">
    <property type="entry name" value="MFS_1"/>
    <property type="match status" value="1"/>
</dbReference>
<dbReference type="PANTHER" id="PTHR23507">
    <property type="entry name" value="ZGC:174356"/>
    <property type="match status" value="1"/>
</dbReference>
<dbReference type="Proteomes" id="UP001461498">
    <property type="component" value="Unassembled WGS sequence"/>
</dbReference>
<feature type="transmembrane region" description="Helical" evidence="5">
    <location>
        <begin position="350"/>
        <end position="370"/>
    </location>
</feature>
<feature type="transmembrane region" description="Helical" evidence="5">
    <location>
        <begin position="283"/>
        <end position="307"/>
    </location>
</feature>
<comment type="caution">
    <text evidence="6">The sequence shown here is derived from an EMBL/GenBank/DDBJ whole genome shotgun (WGS) entry which is preliminary data.</text>
</comment>
<evidence type="ECO:0008006" key="8">
    <source>
        <dbReference type="Google" id="ProtNLM"/>
    </source>
</evidence>
<evidence type="ECO:0000313" key="7">
    <source>
        <dbReference type="Proteomes" id="UP001461498"/>
    </source>
</evidence>
<evidence type="ECO:0000256" key="5">
    <source>
        <dbReference type="SAM" id="Phobius"/>
    </source>
</evidence>
<keyword evidence="7" id="KW-1185">Reference proteome</keyword>
<sequence>MENDNEIKSEFKNLKFKEKIEFIFEKITVEPIITCYILPNVLASLTTQNLNLEKACRVNLGYEDWICDAISIRNTSNLTETVQEVQKLVVSMSYWQSILKSALPALLILFLGSFSDRTGRRKPFMLLPMSGELFTSIGLIFCTYFYLEWPMEVAGVIEAIFPAITGGSSTMFMGAFSYMADITSVETRTLRMGIVSVFVSLAAPLGTILSGILYQAIGFYGVFSTVAILYIAGITYGIIRLKEAKPATILSAAFIKELFSITHLSDTFKVAFKSRQGNLRLRILLVMCLSITLFGPIYGEMAVGYLFTIYRFQWDEVNFSLYSTYGIIINLIGTSLGIGLFTHVLKMEDAMLGAIAATSKIIAGICYAFASTPLIFYIVTLVDMIGGTGVIAMRSIASKLVPSEELGKINSLFGVCEAVVPIIYQTLYSFVYNRTINTVPGAFFLVGSFLTVPTLLVFM</sequence>
<gene>
    <name evidence="6" type="ORF">O3M35_003749</name>
</gene>
<dbReference type="SUPFAM" id="SSF103473">
    <property type="entry name" value="MFS general substrate transporter"/>
    <property type="match status" value="1"/>
</dbReference>
<evidence type="ECO:0000256" key="1">
    <source>
        <dbReference type="ARBA" id="ARBA00004141"/>
    </source>
</evidence>
<protein>
    <recommendedName>
        <fullName evidence="8">Solute carrier family 46 member 3</fullName>
    </recommendedName>
</protein>
<proteinExistence type="predicted"/>
<feature type="transmembrane region" description="Helical" evidence="5">
    <location>
        <begin position="409"/>
        <end position="427"/>
    </location>
</feature>
<dbReference type="PANTHER" id="PTHR23507:SF1">
    <property type="entry name" value="FI18259P1-RELATED"/>
    <property type="match status" value="1"/>
</dbReference>
<evidence type="ECO:0000256" key="4">
    <source>
        <dbReference type="ARBA" id="ARBA00023136"/>
    </source>
</evidence>
<evidence type="ECO:0000256" key="3">
    <source>
        <dbReference type="ARBA" id="ARBA00022989"/>
    </source>
</evidence>
<keyword evidence="4 5" id="KW-0472">Membrane</keyword>
<feature type="transmembrane region" description="Helical" evidence="5">
    <location>
        <begin position="219"/>
        <end position="239"/>
    </location>
</feature>
<feature type="transmembrane region" description="Helical" evidence="5">
    <location>
        <begin position="319"/>
        <end position="341"/>
    </location>
</feature>
<organism evidence="6 7">
    <name type="scientific">Rhynocoris fuscipes</name>
    <dbReference type="NCBI Taxonomy" id="488301"/>
    <lineage>
        <taxon>Eukaryota</taxon>
        <taxon>Metazoa</taxon>
        <taxon>Ecdysozoa</taxon>
        <taxon>Arthropoda</taxon>
        <taxon>Hexapoda</taxon>
        <taxon>Insecta</taxon>
        <taxon>Pterygota</taxon>
        <taxon>Neoptera</taxon>
        <taxon>Paraneoptera</taxon>
        <taxon>Hemiptera</taxon>
        <taxon>Heteroptera</taxon>
        <taxon>Panheteroptera</taxon>
        <taxon>Cimicomorpha</taxon>
        <taxon>Reduviidae</taxon>
        <taxon>Harpactorinae</taxon>
        <taxon>Harpactorini</taxon>
        <taxon>Rhynocoris</taxon>
    </lineage>
</organism>
<feature type="transmembrane region" description="Helical" evidence="5">
    <location>
        <begin position="439"/>
        <end position="458"/>
    </location>
</feature>
<reference evidence="6 7" key="1">
    <citation type="submission" date="2022-12" db="EMBL/GenBank/DDBJ databases">
        <title>Chromosome-level genome assembly of true bugs.</title>
        <authorList>
            <person name="Ma L."/>
            <person name="Li H."/>
        </authorList>
    </citation>
    <scope>NUCLEOTIDE SEQUENCE [LARGE SCALE GENOMIC DNA]</scope>
    <source>
        <strain evidence="6">Lab_2022b</strain>
    </source>
</reference>
<dbReference type="AlphaFoldDB" id="A0AAW1CGC9"/>
<feature type="transmembrane region" description="Helical" evidence="5">
    <location>
        <begin position="159"/>
        <end position="180"/>
    </location>
</feature>
<feature type="transmembrane region" description="Helical" evidence="5">
    <location>
        <begin position="376"/>
        <end position="397"/>
    </location>
</feature>
<feature type="transmembrane region" description="Helical" evidence="5">
    <location>
        <begin position="126"/>
        <end position="147"/>
    </location>
</feature>
<dbReference type="GO" id="GO:0016020">
    <property type="term" value="C:membrane"/>
    <property type="evidence" value="ECO:0007669"/>
    <property type="project" value="UniProtKB-SubCell"/>
</dbReference>
<accession>A0AAW1CGC9</accession>